<dbReference type="RefSeq" id="WP_164405966.1">
    <property type="nucleotide sequence ID" value="NZ_JARAKF010000001.1"/>
</dbReference>
<comment type="caution">
    <text evidence="1">The sequence shown here is derived from an EMBL/GenBank/DDBJ whole genome shotgun (WGS) entry which is preliminary data.</text>
</comment>
<keyword evidence="2" id="KW-1185">Reference proteome</keyword>
<evidence type="ECO:0000313" key="1">
    <source>
        <dbReference type="EMBL" id="MDU8997009.1"/>
    </source>
</evidence>
<gene>
    <name evidence="1" type="ORF">PU648_32605</name>
</gene>
<dbReference type="Proteomes" id="UP001257627">
    <property type="component" value="Unassembled WGS sequence"/>
</dbReference>
<evidence type="ECO:0000313" key="2">
    <source>
        <dbReference type="Proteomes" id="UP001257627"/>
    </source>
</evidence>
<reference evidence="1 2" key="1">
    <citation type="submission" date="2023-02" db="EMBL/GenBank/DDBJ databases">
        <authorList>
            <person name="Maleckis M."/>
        </authorList>
    </citation>
    <scope>NUCLEOTIDE SEQUENCE [LARGE SCALE GENOMIC DNA]</scope>
    <source>
        <strain evidence="1 2">P8-A2</strain>
    </source>
</reference>
<name>A0ABU3USV2_9ACTN</name>
<dbReference type="EMBL" id="JARAKF010000001">
    <property type="protein sequence ID" value="MDU8997009.1"/>
    <property type="molecule type" value="Genomic_DNA"/>
</dbReference>
<protein>
    <submittedName>
        <fullName evidence="1">Uncharacterized protein</fullName>
    </submittedName>
</protein>
<sequence length="47" mass="4873">MIWKESGAPDRASAAPVHRPASYYLVIDVAAGVEHGAGVIGGRLRGL</sequence>
<organism evidence="1 2">
    <name type="scientific">Streptomyces mirabilis</name>
    <dbReference type="NCBI Taxonomy" id="68239"/>
    <lineage>
        <taxon>Bacteria</taxon>
        <taxon>Bacillati</taxon>
        <taxon>Actinomycetota</taxon>
        <taxon>Actinomycetes</taxon>
        <taxon>Kitasatosporales</taxon>
        <taxon>Streptomycetaceae</taxon>
        <taxon>Streptomyces</taxon>
    </lineage>
</organism>
<accession>A0ABU3USV2</accession>
<proteinExistence type="predicted"/>